<keyword evidence="2" id="KW-0479">Metal-binding</keyword>
<keyword evidence="2" id="KW-0863">Zinc-finger</keyword>
<feature type="domain" description="Elongation factor G-binding protein C-terminal treble-clef zinc-finger" evidence="1">
    <location>
        <begin position="9"/>
        <end position="163"/>
    </location>
</feature>
<name>A0A1H7M6U8_STRJI</name>
<organism evidence="2 3">
    <name type="scientific">Streptacidiphilus jiangxiensis</name>
    <dbReference type="NCBI Taxonomy" id="235985"/>
    <lineage>
        <taxon>Bacteria</taxon>
        <taxon>Bacillati</taxon>
        <taxon>Actinomycetota</taxon>
        <taxon>Actinomycetes</taxon>
        <taxon>Kitasatosporales</taxon>
        <taxon>Streptomycetaceae</taxon>
        <taxon>Streptacidiphilus</taxon>
    </lineage>
</organism>
<dbReference type="STRING" id="235985.SAMN05414137_105216"/>
<dbReference type="InterPro" id="IPR032330">
    <property type="entry name" value="EF-G-binding_C"/>
</dbReference>
<evidence type="ECO:0000313" key="2">
    <source>
        <dbReference type="EMBL" id="SEL06986.1"/>
    </source>
</evidence>
<dbReference type="GO" id="GO:0008270">
    <property type="term" value="F:zinc ion binding"/>
    <property type="evidence" value="ECO:0007669"/>
    <property type="project" value="UniProtKB-KW"/>
</dbReference>
<dbReference type="Proteomes" id="UP000183015">
    <property type="component" value="Unassembled WGS sequence"/>
</dbReference>
<evidence type="ECO:0000313" key="3">
    <source>
        <dbReference type="Proteomes" id="UP000183015"/>
    </source>
</evidence>
<dbReference type="Pfam" id="PF16571">
    <property type="entry name" value="FBP_C"/>
    <property type="match status" value="1"/>
</dbReference>
<dbReference type="OrthoDB" id="4171838at2"/>
<dbReference type="EMBL" id="FOAZ01000005">
    <property type="protein sequence ID" value="SEL06986.1"/>
    <property type="molecule type" value="Genomic_DNA"/>
</dbReference>
<protein>
    <submittedName>
        <fullName evidence="2">FBP C-terminal treble-clef zinc-finger</fullName>
    </submittedName>
</protein>
<dbReference type="AlphaFoldDB" id="A0A1H7M6U8"/>
<sequence>MEKLTESRIRASFVNCSKGEAARLYIPHDLDDRPWEGLDFFGWRDPGAPDRCALVAERPDGALVGITLRFPPPQRGFLQRSLCSLCYTTHPRSGVSLLTARRAGRAGREGNSVGLYMCTDLACPLYVRGLKQAEPGARFEESLSVEGQLERLNTKLNEFLDKVLA</sequence>
<keyword evidence="3" id="KW-1185">Reference proteome</keyword>
<proteinExistence type="predicted"/>
<gene>
    <name evidence="2" type="ORF">SAMN05414137_105216</name>
</gene>
<evidence type="ECO:0000259" key="1">
    <source>
        <dbReference type="Pfam" id="PF16571"/>
    </source>
</evidence>
<dbReference type="RefSeq" id="WP_042451799.1">
    <property type="nucleotide sequence ID" value="NZ_BBPN01000023.1"/>
</dbReference>
<dbReference type="eggNOG" id="ENOG5031HHY">
    <property type="taxonomic scope" value="Bacteria"/>
</dbReference>
<keyword evidence="2" id="KW-0862">Zinc</keyword>
<reference evidence="3" key="1">
    <citation type="submission" date="2016-10" db="EMBL/GenBank/DDBJ databases">
        <authorList>
            <person name="Varghese N."/>
        </authorList>
    </citation>
    <scope>NUCLEOTIDE SEQUENCE [LARGE SCALE GENOMIC DNA]</scope>
    <source>
        <strain evidence="3">DSM 45096 / BCRC 16803 / CGMCC 4.1857 / CIP 109030 / JCM 12277 / KCTC 19219 / NBRC 100920 / 33214</strain>
    </source>
</reference>
<accession>A0A1H7M6U8</accession>